<dbReference type="InterPro" id="IPR020846">
    <property type="entry name" value="MFS_dom"/>
</dbReference>
<dbReference type="EMBL" id="GG666504">
    <property type="protein sequence ID" value="EEN61512.1"/>
    <property type="molecule type" value="Genomic_DNA"/>
</dbReference>
<evidence type="ECO:0000256" key="5">
    <source>
        <dbReference type="ARBA" id="ARBA00023136"/>
    </source>
</evidence>
<name>C3YDP3_BRAFL</name>
<dbReference type="SUPFAM" id="SSF103473">
    <property type="entry name" value="MFS general substrate transporter"/>
    <property type="match status" value="1"/>
</dbReference>
<feature type="compositionally biased region" description="Basic and acidic residues" evidence="6">
    <location>
        <begin position="1"/>
        <end position="21"/>
    </location>
</feature>
<evidence type="ECO:0000256" key="1">
    <source>
        <dbReference type="ARBA" id="ARBA00004141"/>
    </source>
</evidence>
<accession>C3YDP3</accession>
<feature type="transmembrane region" description="Helical" evidence="7">
    <location>
        <begin position="122"/>
        <end position="140"/>
    </location>
</feature>
<dbReference type="PANTHER" id="PTHR23511">
    <property type="entry name" value="SYNAPTIC VESICLE GLYCOPROTEIN 2"/>
    <property type="match status" value="1"/>
</dbReference>
<dbReference type="InterPro" id="IPR036259">
    <property type="entry name" value="MFS_trans_sf"/>
</dbReference>
<organism>
    <name type="scientific">Branchiostoma floridae</name>
    <name type="common">Florida lancelet</name>
    <name type="synonym">Amphioxus</name>
    <dbReference type="NCBI Taxonomy" id="7739"/>
    <lineage>
        <taxon>Eukaryota</taxon>
        <taxon>Metazoa</taxon>
        <taxon>Chordata</taxon>
        <taxon>Cephalochordata</taxon>
        <taxon>Leptocardii</taxon>
        <taxon>Amphioxiformes</taxon>
        <taxon>Branchiostomatidae</taxon>
        <taxon>Branchiostoma</taxon>
    </lineage>
</organism>
<evidence type="ECO:0000256" key="3">
    <source>
        <dbReference type="ARBA" id="ARBA00022692"/>
    </source>
</evidence>
<feature type="region of interest" description="Disordered" evidence="6">
    <location>
        <begin position="1"/>
        <end position="56"/>
    </location>
</feature>
<keyword evidence="2" id="KW-0813">Transport</keyword>
<feature type="transmembrane region" description="Helical" evidence="7">
    <location>
        <begin position="180"/>
        <end position="198"/>
    </location>
</feature>
<feature type="transmembrane region" description="Helical" evidence="7">
    <location>
        <begin position="83"/>
        <end position="110"/>
    </location>
</feature>
<sequence length="241" mass="26556">MENEEFSRKSEKLGLVDREGNRSYTQPQPELDGELKKDPEKDIDTTKPIKAPKDVVPDLSPTTQLAHDYENALQEAGFGRYQWTLFAALGMGLAADGVEIFVVGFVLPSAERDLCLSDQRKGWLGGIIFLGMMIGAIIWGSVSDKLGRKITLLIALGTNALFAVISAFSTGYSFFMFCRFFSGIGIGGSIPIIFAYYSEFLPTNKRGEHLSWLCLFWMAGGVYASGFAWAIIPHAGWAVFN</sequence>
<evidence type="ECO:0000256" key="2">
    <source>
        <dbReference type="ARBA" id="ARBA00022448"/>
    </source>
</evidence>
<feature type="transmembrane region" description="Helical" evidence="7">
    <location>
        <begin position="210"/>
        <end position="232"/>
    </location>
</feature>
<feature type="compositionally biased region" description="Basic and acidic residues" evidence="6">
    <location>
        <begin position="33"/>
        <end position="56"/>
    </location>
</feature>
<dbReference type="Pfam" id="PF07690">
    <property type="entry name" value="MFS_1"/>
    <property type="match status" value="1"/>
</dbReference>
<dbReference type="GO" id="GO:0022857">
    <property type="term" value="F:transmembrane transporter activity"/>
    <property type="evidence" value="ECO:0007669"/>
    <property type="project" value="InterPro"/>
</dbReference>
<dbReference type="InParanoid" id="C3YDP3"/>
<keyword evidence="3 7" id="KW-0812">Transmembrane</keyword>
<feature type="domain" description="Major facilitator superfamily (MFS) profile" evidence="8">
    <location>
        <begin position="85"/>
        <end position="241"/>
    </location>
</feature>
<dbReference type="PROSITE" id="PS00217">
    <property type="entry name" value="SUGAR_TRANSPORT_2"/>
    <property type="match status" value="1"/>
</dbReference>
<dbReference type="InterPro" id="IPR005829">
    <property type="entry name" value="Sugar_transporter_CS"/>
</dbReference>
<dbReference type="eggNOG" id="KOG0255">
    <property type="taxonomic scope" value="Eukaryota"/>
</dbReference>
<evidence type="ECO:0000313" key="9">
    <source>
        <dbReference type="EMBL" id="EEN61512.1"/>
    </source>
</evidence>
<keyword evidence="4 7" id="KW-1133">Transmembrane helix</keyword>
<evidence type="ECO:0000256" key="6">
    <source>
        <dbReference type="SAM" id="MobiDB-lite"/>
    </source>
</evidence>
<evidence type="ECO:0000256" key="4">
    <source>
        <dbReference type="ARBA" id="ARBA00022989"/>
    </source>
</evidence>
<evidence type="ECO:0000259" key="8">
    <source>
        <dbReference type="PROSITE" id="PS50850"/>
    </source>
</evidence>
<proteinExistence type="predicted"/>
<dbReference type="AlphaFoldDB" id="C3YDP3"/>
<keyword evidence="5 7" id="KW-0472">Membrane</keyword>
<dbReference type="PANTHER" id="PTHR23511:SF42">
    <property type="entry name" value="SYNAPTIC VESICLE GLYCOPROTEIN 2C-LIKE"/>
    <property type="match status" value="1"/>
</dbReference>
<comment type="subcellular location">
    <subcellularLocation>
        <location evidence="1">Membrane</location>
        <topology evidence="1">Multi-pass membrane protein</topology>
    </subcellularLocation>
</comment>
<gene>
    <name evidence="9" type="ORF">BRAFLDRAFT_92924</name>
</gene>
<feature type="transmembrane region" description="Helical" evidence="7">
    <location>
        <begin position="152"/>
        <end position="174"/>
    </location>
</feature>
<reference evidence="9" key="1">
    <citation type="journal article" date="2008" name="Nature">
        <title>The amphioxus genome and the evolution of the chordate karyotype.</title>
        <authorList>
            <consortium name="US DOE Joint Genome Institute (JGI-PGF)"/>
            <person name="Putnam N.H."/>
            <person name="Butts T."/>
            <person name="Ferrier D.E.K."/>
            <person name="Furlong R.F."/>
            <person name="Hellsten U."/>
            <person name="Kawashima T."/>
            <person name="Robinson-Rechavi M."/>
            <person name="Shoguchi E."/>
            <person name="Terry A."/>
            <person name="Yu J.-K."/>
            <person name="Benito-Gutierrez E.L."/>
            <person name="Dubchak I."/>
            <person name="Garcia-Fernandez J."/>
            <person name="Gibson-Brown J.J."/>
            <person name="Grigoriev I.V."/>
            <person name="Horton A.C."/>
            <person name="de Jong P.J."/>
            <person name="Jurka J."/>
            <person name="Kapitonov V.V."/>
            <person name="Kohara Y."/>
            <person name="Kuroki Y."/>
            <person name="Lindquist E."/>
            <person name="Lucas S."/>
            <person name="Osoegawa K."/>
            <person name="Pennacchio L.A."/>
            <person name="Salamov A.A."/>
            <person name="Satou Y."/>
            <person name="Sauka-Spengler T."/>
            <person name="Schmutz J."/>
            <person name="Shin-I T."/>
            <person name="Toyoda A."/>
            <person name="Bronner-Fraser M."/>
            <person name="Fujiyama A."/>
            <person name="Holland L.Z."/>
            <person name="Holland P.W.H."/>
            <person name="Satoh N."/>
            <person name="Rokhsar D.S."/>
        </authorList>
    </citation>
    <scope>NUCLEOTIDE SEQUENCE [LARGE SCALE GENOMIC DNA]</scope>
    <source>
        <strain evidence="9">S238N-H82</strain>
        <tissue evidence="9">Testes</tissue>
    </source>
</reference>
<protein>
    <recommendedName>
        <fullName evidence="8">Major facilitator superfamily (MFS) profile domain-containing protein</fullName>
    </recommendedName>
</protein>
<dbReference type="Gene3D" id="1.20.1250.20">
    <property type="entry name" value="MFS general substrate transporter like domains"/>
    <property type="match status" value="1"/>
</dbReference>
<dbReference type="GO" id="GO:0016020">
    <property type="term" value="C:membrane"/>
    <property type="evidence" value="ECO:0007669"/>
    <property type="project" value="UniProtKB-SubCell"/>
</dbReference>
<dbReference type="InterPro" id="IPR011701">
    <property type="entry name" value="MFS"/>
</dbReference>
<evidence type="ECO:0000256" key="7">
    <source>
        <dbReference type="SAM" id="Phobius"/>
    </source>
</evidence>
<dbReference type="PROSITE" id="PS50850">
    <property type="entry name" value="MFS"/>
    <property type="match status" value="1"/>
</dbReference>
<dbReference type="STRING" id="7739.C3YDP3"/>